<dbReference type="InterPro" id="IPR027414">
    <property type="entry name" value="GH95_N_dom"/>
</dbReference>
<feature type="domain" description="Glycosyl hydrolase family 95 N-terminal" evidence="2">
    <location>
        <begin position="32"/>
        <end position="141"/>
    </location>
</feature>
<feature type="region of interest" description="Disordered" evidence="1">
    <location>
        <begin position="1"/>
        <end position="21"/>
    </location>
</feature>
<evidence type="ECO:0000313" key="4">
    <source>
        <dbReference type="Proteomes" id="UP001265746"/>
    </source>
</evidence>
<evidence type="ECO:0000313" key="3">
    <source>
        <dbReference type="EMBL" id="KAK2604708.1"/>
    </source>
</evidence>
<accession>A0AAD9SDM1</accession>
<reference evidence="3" key="1">
    <citation type="submission" date="2023-06" db="EMBL/GenBank/DDBJ databases">
        <authorList>
            <person name="Noh H."/>
        </authorList>
    </citation>
    <scope>NUCLEOTIDE SEQUENCE</scope>
    <source>
        <strain evidence="3">DUCC20226</strain>
    </source>
</reference>
<gene>
    <name evidence="3" type="ORF">N8I77_007617</name>
</gene>
<evidence type="ECO:0000259" key="2">
    <source>
        <dbReference type="Pfam" id="PF14498"/>
    </source>
</evidence>
<organism evidence="3 4">
    <name type="scientific">Phomopsis amygdali</name>
    <name type="common">Fusicoccum amygdali</name>
    <dbReference type="NCBI Taxonomy" id="1214568"/>
    <lineage>
        <taxon>Eukaryota</taxon>
        <taxon>Fungi</taxon>
        <taxon>Dikarya</taxon>
        <taxon>Ascomycota</taxon>
        <taxon>Pezizomycotina</taxon>
        <taxon>Sordariomycetes</taxon>
        <taxon>Sordariomycetidae</taxon>
        <taxon>Diaporthales</taxon>
        <taxon>Diaporthaceae</taxon>
        <taxon>Diaporthe</taxon>
    </lineage>
</organism>
<evidence type="ECO:0000256" key="1">
    <source>
        <dbReference type="SAM" id="MobiDB-lite"/>
    </source>
</evidence>
<sequence>MDSSSSPTAAQDIHAGAGEQNAPITEDQPLHLHYNQPSKEWSEALPVGNGRLGAMIHGRTTTELLQLNEDSVWYGGPQDRTPRDAYRNLPLLRQLVRECRHAEAEELVRTAFFASPASMRHYEPLGNCYFEFGHGDTSGYRSASFTFTIPYCLWRLLETVKLPTPLTEVE</sequence>
<dbReference type="EMBL" id="JAUJFL010000004">
    <property type="protein sequence ID" value="KAK2604708.1"/>
    <property type="molecule type" value="Genomic_DNA"/>
</dbReference>
<dbReference type="PANTHER" id="PTHR31084">
    <property type="entry name" value="ALPHA-L-FUCOSIDASE 2"/>
    <property type="match status" value="1"/>
</dbReference>
<name>A0AAD9SDM1_PHOAM</name>
<dbReference type="AlphaFoldDB" id="A0AAD9SDM1"/>
<proteinExistence type="predicted"/>
<dbReference type="PANTHER" id="PTHR31084:SF18">
    <property type="entry name" value="GLYCOSYL HYDROLASE FAMILY 95 N-TERMINAL DOMAIN-CONTAINING PROTEIN"/>
    <property type="match status" value="1"/>
</dbReference>
<comment type="caution">
    <text evidence="3">The sequence shown here is derived from an EMBL/GenBank/DDBJ whole genome shotgun (WGS) entry which is preliminary data.</text>
</comment>
<protein>
    <recommendedName>
        <fullName evidence="2">Glycosyl hydrolase family 95 N-terminal domain-containing protein</fullName>
    </recommendedName>
</protein>
<keyword evidence="4" id="KW-1185">Reference proteome</keyword>
<dbReference type="Pfam" id="PF14498">
    <property type="entry name" value="Glyco_hyd_65N_2"/>
    <property type="match status" value="1"/>
</dbReference>
<dbReference type="Proteomes" id="UP001265746">
    <property type="component" value="Unassembled WGS sequence"/>
</dbReference>
<dbReference type="Gene3D" id="2.70.98.50">
    <property type="entry name" value="putative glycoside hydrolase family protein from bacillus halodurans"/>
    <property type="match status" value="1"/>
</dbReference>
<dbReference type="GO" id="GO:0004560">
    <property type="term" value="F:alpha-L-fucosidase activity"/>
    <property type="evidence" value="ECO:0007669"/>
    <property type="project" value="TreeGrafter"/>
</dbReference>